<organism evidence="3 4">
    <name type="scientific">Ananas comosus</name>
    <name type="common">Pineapple</name>
    <name type="synonym">Ananas ananas</name>
    <dbReference type="NCBI Taxonomy" id="4615"/>
    <lineage>
        <taxon>Eukaryota</taxon>
        <taxon>Viridiplantae</taxon>
        <taxon>Streptophyta</taxon>
        <taxon>Embryophyta</taxon>
        <taxon>Tracheophyta</taxon>
        <taxon>Spermatophyta</taxon>
        <taxon>Magnoliopsida</taxon>
        <taxon>Liliopsida</taxon>
        <taxon>Poales</taxon>
        <taxon>Bromeliaceae</taxon>
        <taxon>Bromelioideae</taxon>
        <taxon>Ananas</taxon>
    </lineage>
</organism>
<gene>
    <name evidence="4" type="primary">LOC109708565</name>
</gene>
<dbReference type="OrthoDB" id="1931827at2759"/>
<protein>
    <submittedName>
        <fullName evidence="4">Cell wall protein</fullName>
    </submittedName>
</protein>
<dbReference type="PANTHER" id="PTHR36733:SF1">
    <property type="entry name" value="CELL WALL PROTEIN-RELATED"/>
    <property type="match status" value="1"/>
</dbReference>
<feature type="chain" id="PRO_5027744551" evidence="2">
    <location>
        <begin position="27"/>
        <end position="124"/>
    </location>
</feature>
<sequence length="124" mass="12877">MAKFSSLSIIFLFLLLALSVTQLALARKVPSSAATPAKAAAAAATPATTATAADKKQTDCLQEGTVVIPGIGRYMVGSGERPALRGLDHSVPAAVNGQYLPGVDDTFVPNPGFEIPNPFRRNNP</sequence>
<feature type="signal peptide" evidence="2">
    <location>
        <begin position="1"/>
        <end position="26"/>
    </location>
</feature>
<evidence type="ECO:0000256" key="2">
    <source>
        <dbReference type="SAM" id="SignalP"/>
    </source>
</evidence>
<dbReference type="AlphaFoldDB" id="A0A6P5ER03"/>
<dbReference type="Gramene" id="Aco027850.1.mrna1">
    <property type="protein sequence ID" value="Aco027850.1.mrna1.cds1"/>
    <property type="gene ID" value="Aco027850.1.path1"/>
</dbReference>
<name>A0A6P5ER03_ANACO</name>
<keyword evidence="3" id="KW-1185">Reference proteome</keyword>
<evidence type="ECO:0000256" key="1">
    <source>
        <dbReference type="SAM" id="MobiDB-lite"/>
    </source>
</evidence>
<dbReference type="Proteomes" id="UP000515123">
    <property type="component" value="Linkage group 4"/>
</dbReference>
<reference evidence="3" key="1">
    <citation type="journal article" date="2015" name="Nat. Genet.">
        <title>The pineapple genome and the evolution of CAM photosynthesis.</title>
        <authorList>
            <person name="Ming R."/>
            <person name="VanBuren R."/>
            <person name="Wai C.M."/>
            <person name="Tang H."/>
            <person name="Schatz M.C."/>
            <person name="Bowers J.E."/>
            <person name="Lyons E."/>
            <person name="Wang M.L."/>
            <person name="Chen J."/>
            <person name="Biggers E."/>
            <person name="Zhang J."/>
            <person name="Huang L."/>
            <person name="Zhang L."/>
            <person name="Miao W."/>
            <person name="Zhang J."/>
            <person name="Ye Z."/>
            <person name="Miao C."/>
            <person name="Lin Z."/>
            <person name="Wang H."/>
            <person name="Zhou H."/>
            <person name="Yim W.C."/>
            <person name="Priest H.D."/>
            <person name="Zheng C."/>
            <person name="Woodhouse M."/>
            <person name="Edger P.P."/>
            <person name="Guyot R."/>
            <person name="Guo H.B."/>
            <person name="Guo H."/>
            <person name="Zheng G."/>
            <person name="Singh R."/>
            <person name="Sharma A."/>
            <person name="Min X."/>
            <person name="Zheng Y."/>
            <person name="Lee H."/>
            <person name="Gurtowski J."/>
            <person name="Sedlazeck F.J."/>
            <person name="Harkess A."/>
            <person name="McKain M.R."/>
            <person name="Liao Z."/>
            <person name="Fang J."/>
            <person name="Liu J."/>
            <person name="Zhang X."/>
            <person name="Zhang Q."/>
            <person name="Hu W."/>
            <person name="Qin Y."/>
            <person name="Wang K."/>
            <person name="Chen L.Y."/>
            <person name="Shirley N."/>
            <person name="Lin Y.R."/>
            <person name="Liu L.Y."/>
            <person name="Hernandez A.G."/>
            <person name="Wright C.L."/>
            <person name="Bulone V."/>
            <person name="Tuskan G.A."/>
            <person name="Heath K."/>
            <person name="Zee F."/>
            <person name="Moore P.H."/>
            <person name="Sunkar R."/>
            <person name="Leebens-Mack J.H."/>
            <person name="Mockler T."/>
            <person name="Bennetzen J.L."/>
            <person name="Freeling M."/>
            <person name="Sankoff D."/>
            <person name="Paterson A.H."/>
            <person name="Zhu X."/>
            <person name="Yang X."/>
            <person name="Smith J.A."/>
            <person name="Cushman J.C."/>
            <person name="Paull R.E."/>
            <person name="Yu Q."/>
        </authorList>
    </citation>
    <scope>NUCLEOTIDE SEQUENCE [LARGE SCALE GENOMIC DNA]</scope>
    <source>
        <strain evidence="3">cv. F153</strain>
    </source>
</reference>
<dbReference type="InterPro" id="IPR034565">
    <property type="entry name" value="Put_cell_wall"/>
</dbReference>
<accession>A0A6P5ER03</accession>
<keyword evidence="2" id="KW-0732">Signal</keyword>
<dbReference type="RefSeq" id="XP_020085952.1">
    <property type="nucleotide sequence ID" value="XM_020230363.1"/>
</dbReference>
<feature type="region of interest" description="Disordered" evidence="1">
    <location>
        <begin position="37"/>
        <end position="56"/>
    </location>
</feature>
<reference evidence="4" key="2">
    <citation type="submission" date="2025-08" db="UniProtKB">
        <authorList>
            <consortium name="RefSeq"/>
        </authorList>
    </citation>
    <scope>IDENTIFICATION</scope>
    <source>
        <tissue evidence="4">Leaf</tissue>
    </source>
</reference>
<dbReference type="PANTHER" id="PTHR36733">
    <property type="entry name" value="CELL WALL PROTEIN-RELATED"/>
    <property type="match status" value="1"/>
</dbReference>
<proteinExistence type="predicted"/>
<evidence type="ECO:0000313" key="3">
    <source>
        <dbReference type="Proteomes" id="UP000515123"/>
    </source>
</evidence>
<evidence type="ECO:0000313" key="4">
    <source>
        <dbReference type="RefSeq" id="XP_020085952.1"/>
    </source>
</evidence>
<feature type="compositionally biased region" description="Low complexity" evidence="1">
    <location>
        <begin position="37"/>
        <end position="52"/>
    </location>
</feature>
<dbReference type="GeneID" id="109708565"/>